<dbReference type="EMBL" id="CADIKF010000001">
    <property type="protein sequence ID" value="CAB3745715.1"/>
    <property type="molecule type" value="Genomic_DNA"/>
</dbReference>
<keyword evidence="1" id="KW-0472">Membrane</keyword>
<dbReference type="RefSeq" id="WP_175108697.1">
    <property type="nucleotide sequence ID" value="NZ_CADIKF010000001.1"/>
</dbReference>
<dbReference type="Proteomes" id="UP000494329">
    <property type="component" value="Unassembled WGS sequence"/>
</dbReference>
<keyword evidence="3" id="KW-1185">Reference proteome</keyword>
<organism evidence="2 3">
    <name type="scientific">Paraburkholderia solisilvae</name>
    <dbReference type="NCBI Taxonomy" id="624376"/>
    <lineage>
        <taxon>Bacteria</taxon>
        <taxon>Pseudomonadati</taxon>
        <taxon>Pseudomonadota</taxon>
        <taxon>Betaproteobacteria</taxon>
        <taxon>Burkholderiales</taxon>
        <taxon>Burkholderiaceae</taxon>
        <taxon>Paraburkholderia</taxon>
    </lineage>
</organism>
<dbReference type="AlphaFoldDB" id="A0A6J5CXY4"/>
<keyword evidence="1" id="KW-1133">Transmembrane helix</keyword>
<evidence type="ECO:0000313" key="2">
    <source>
        <dbReference type="EMBL" id="CAB3745715.1"/>
    </source>
</evidence>
<evidence type="ECO:0008006" key="4">
    <source>
        <dbReference type="Google" id="ProtNLM"/>
    </source>
</evidence>
<gene>
    <name evidence="2" type="ORF">LMG29739_00007</name>
</gene>
<feature type="transmembrane region" description="Helical" evidence="1">
    <location>
        <begin position="49"/>
        <end position="71"/>
    </location>
</feature>
<name>A0A6J5CXY4_9BURK</name>
<sequence>MTSASGDAARAALLAKMEASRTELLAARNAVKLADAQRRPGLRPADLPALVATAPNVTLLVAILAGTVIIGPRRIAALVVRNGLTGWIAKTVRRLAGR</sequence>
<reference evidence="2 3" key="1">
    <citation type="submission" date="2020-04" db="EMBL/GenBank/DDBJ databases">
        <authorList>
            <person name="De Canck E."/>
        </authorList>
    </citation>
    <scope>NUCLEOTIDE SEQUENCE [LARGE SCALE GENOMIC DNA]</scope>
    <source>
        <strain evidence="2 3">LMG 29739</strain>
    </source>
</reference>
<proteinExistence type="predicted"/>
<keyword evidence="1" id="KW-0812">Transmembrane</keyword>
<evidence type="ECO:0000313" key="3">
    <source>
        <dbReference type="Proteomes" id="UP000494329"/>
    </source>
</evidence>
<protein>
    <recommendedName>
        <fullName evidence="4">YqjK-like protein</fullName>
    </recommendedName>
</protein>
<evidence type="ECO:0000256" key="1">
    <source>
        <dbReference type="SAM" id="Phobius"/>
    </source>
</evidence>
<accession>A0A6J5CXY4</accession>